<evidence type="ECO:0000256" key="2">
    <source>
        <dbReference type="ARBA" id="ARBA00022741"/>
    </source>
</evidence>
<comment type="catalytic activity">
    <reaction evidence="8">
        <text>Couples ATP hydrolysis with the unwinding of duplex DNA by translocating in the 3'-5' direction.</text>
        <dbReference type="EC" id="5.6.2.4"/>
    </reaction>
</comment>
<evidence type="ECO:0000256" key="10">
    <source>
        <dbReference type="ARBA" id="ARBA00048988"/>
    </source>
</evidence>
<evidence type="ECO:0000256" key="7">
    <source>
        <dbReference type="ARBA" id="ARBA00023235"/>
    </source>
</evidence>
<evidence type="ECO:0000256" key="6">
    <source>
        <dbReference type="ARBA" id="ARBA00023125"/>
    </source>
</evidence>
<keyword evidence="12" id="KW-0175">Coiled coil</keyword>
<dbReference type="InterPro" id="IPR000212">
    <property type="entry name" value="DNA_helicase_UvrD/REP"/>
</dbReference>
<dbReference type="EMBL" id="JAUBDH010000005">
    <property type="protein sequence ID" value="MDW0110196.1"/>
    <property type="molecule type" value="Genomic_DNA"/>
</dbReference>
<dbReference type="CDD" id="cd17932">
    <property type="entry name" value="DEXQc_UvrD"/>
    <property type="match status" value="1"/>
</dbReference>
<evidence type="ECO:0000259" key="13">
    <source>
        <dbReference type="PROSITE" id="PS51198"/>
    </source>
</evidence>
<dbReference type="Gene3D" id="1.10.10.160">
    <property type="match status" value="1"/>
</dbReference>
<keyword evidence="2 11" id="KW-0547">Nucleotide-binding</keyword>
<keyword evidence="6" id="KW-0238">DNA-binding</keyword>
<dbReference type="InterPro" id="IPR014017">
    <property type="entry name" value="DNA_helicase_UvrD-like_C"/>
</dbReference>
<comment type="catalytic activity">
    <reaction evidence="10">
        <text>ATP + H2O = ADP + phosphate + H(+)</text>
        <dbReference type="Rhea" id="RHEA:13065"/>
        <dbReference type="ChEBI" id="CHEBI:15377"/>
        <dbReference type="ChEBI" id="CHEBI:15378"/>
        <dbReference type="ChEBI" id="CHEBI:30616"/>
        <dbReference type="ChEBI" id="CHEBI:43474"/>
        <dbReference type="ChEBI" id="CHEBI:456216"/>
        <dbReference type="EC" id="5.6.2.4"/>
    </reaction>
</comment>
<accession>A0ABU4FZP9</accession>
<dbReference type="Gene3D" id="3.40.50.300">
    <property type="entry name" value="P-loop containing nucleotide triphosphate hydrolases"/>
    <property type="match status" value="2"/>
</dbReference>
<evidence type="ECO:0000256" key="12">
    <source>
        <dbReference type="SAM" id="Coils"/>
    </source>
</evidence>
<organism evidence="15 16">
    <name type="scientific">Sporosarcina aquimarina</name>
    <dbReference type="NCBI Taxonomy" id="114975"/>
    <lineage>
        <taxon>Bacteria</taxon>
        <taxon>Bacillati</taxon>
        <taxon>Bacillota</taxon>
        <taxon>Bacilli</taxon>
        <taxon>Bacillales</taxon>
        <taxon>Caryophanaceae</taxon>
        <taxon>Sporosarcina</taxon>
    </lineage>
</organism>
<dbReference type="Gene3D" id="1.10.486.10">
    <property type="entry name" value="PCRA, domain 4"/>
    <property type="match status" value="1"/>
</dbReference>
<dbReference type="PROSITE" id="PS51217">
    <property type="entry name" value="UVRD_HELICASE_CTER"/>
    <property type="match status" value="1"/>
</dbReference>
<evidence type="ECO:0000256" key="9">
    <source>
        <dbReference type="ARBA" id="ARBA00034808"/>
    </source>
</evidence>
<dbReference type="InterPro" id="IPR014016">
    <property type="entry name" value="UvrD-like_ATP-bd"/>
</dbReference>
<dbReference type="RefSeq" id="WP_317935750.1">
    <property type="nucleotide sequence ID" value="NZ_JAUBDH010000005.1"/>
</dbReference>
<proteinExistence type="inferred from homology"/>
<evidence type="ECO:0000256" key="3">
    <source>
        <dbReference type="ARBA" id="ARBA00022801"/>
    </source>
</evidence>
<feature type="domain" description="UvrD-like helicase ATP-binding" evidence="13">
    <location>
        <begin position="14"/>
        <end position="292"/>
    </location>
</feature>
<evidence type="ECO:0000259" key="14">
    <source>
        <dbReference type="PROSITE" id="PS51217"/>
    </source>
</evidence>
<feature type="coiled-coil region" evidence="12">
    <location>
        <begin position="512"/>
        <end position="539"/>
    </location>
</feature>
<comment type="similarity">
    <text evidence="1">Belongs to the helicase family. UvrD subfamily.</text>
</comment>
<evidence type="ECO:0000256" key="1">
    <source>
        <dbReference type="ARBA" id="ARBA00009922"/>
    </source>
</evidence>
<comment type="caution">
    <text evidence="15">The sequence shown here is derived from an EMBL/GenBank/DDBJ whole genome shotgun (WGS) entry which is preliminary data.</text>
</comment>
<dbReference type="PROSITE" id="PS51198">
    <property type="entry name" value="UVRD_HELICASE_ATP_BIND"/>
    <property type="match status" value="1"/>
</dbReference>
<evidence type="ECO:0000256" key="4">
    <source>
        <dbReference type="ARBA" id="ARBA00022806"/>
    </source>
</evidence>
<feature type="domain" description="UvrD-like helicase C-terminal" evidence="14">
    <location>
        <begin position="293"/>
        <end position="555"/>
    </location>
</feature>
<dbReference type="Pfam" id="PF00580">
    <property type="entry name" value="UvrD-helicase"/>
    <property type="match status" value="1"/>
</dbReference>
<name>A0ABU4FZP9_9BACL</name>
<keyword evidence="4 11" id="KW-0347">Helicase</keyword>
<dbReference type="InterPro" id="IPR013986">
    <property type="entry name" value="DExx_box_DNA_helicase_dom_sf"/>
</dbReference>
<dbReference type="EC" id="5.6.2.4" evidence="9"/>
<reference evidence="15 16" key="1">
    <citation type="submission" date="2023-06" db="EMBL/GenBank/DDBJ databases">
        <title>Sporosarcina sp. nov., isolated from Korean traditional fermented seafood 'Jeotgal'.</title>
        <authorList>
            <person name="Yang A.-I."/>
            <person name="Shin N.-R."/>
        </authorList>
    </citation>
    <scope>NUCLEOTIDE SEQUENCE [LARGE SCALE GENOMIC DNA]</scope>
    <source>
        <strain evidence="15 16">KCTC3840</strain>
    </source>
</reference>
<dbReference type="InterPro" id="IPR027417">
    <property type="entry name" value="P-loop_NTPase"/>
</dbReference>
<gene>
    <name evidence="15" type="ORF">QT716_09140</name>
</gene>
<dbReference type="Pfam" id="PF13361">
    <property type="entry name" value="UvrD_C"/>
    <property type="match status" value="1"/>
</dbReference>
<dbReference type="Proteomes" id="UP001280629">
    <property type="component" value="Unassembled WGS sequence"/>
</dbReference>
<dbReference type="PANTHER" id="PTHR11070">
    <property type="entry name" value="UVRD / RECB / PCRA DNA HELICASE FAMILY MEMBER"/>
    <property type="match status" value="1"/>
</dbReference>
<sequence>MEDFFERKKRQLNIRLNDVQKQAVLAVDGPLLLLACPGSGKTTTIIMRIGYLIEELNVQPKRIKAITFSKASANDMKKRFRTLFPDLPAADFSTIHSLAFTISKKWLSKQGRKFTLLEGYLKQNALKAACKFVLNENATEDQLNSLSTHISLLKNQMIPSENWTEKGEPFERAAKIARRYETMKEDTADMTLLDFDDLLLTAEEAMRSDEELGMEFQLKYDYILTDESQDTSLVQHKIVEHLTAMHGNLCVVADDDQSIYAWRGADPDYLMDFKLVYPEAKLLNMEQNYRSSKEIVSTSATFIQRNTKRWEKNMHTENGSKGAIQLKRFDTAKRQLDYVTYELLAEKDLSEVAILFRNNSSSTPFVNELHRRGIPFYMKDADDKFFSHWVVEDILNFMRLSFNVERKDIFAKIAGKMNLFVSRSQLQQFENSTIKGNVFEAFPQMTDLKDSQVRKIEAYGEVYNKISDMRPAQIIRIIRYELGYEESLVSMASKFGYRADSLKGILDTLEGIAEQTRTMVEFAEQLKTLEQAVQEAKQEPSDQSVTLSTFHSAKGLEFKRVFMIDLLKGVIPSEEDILDRAALEEARRLFYVGMTRAKERLELLSYSMEDGKPKEDSKFVNEVRGILLPKPKKSISPNASKAVRAPKSIPINPHGISDRNLLAKGALVKHRVFGKGQILEVSDESIEIRFTSATKRLALQPVLEKRMLEEAEL</sequence>
<evidence type="ECO:0000256" key="8">
    <source>
        <dbReference type="ARBA" id="ARBA00034617"/>
    </source>
</evidence>
<dbReference type="PANTHER" id="PTHR11070:SF2">
    <property type="entry name" value="ATP-DEPENDENT DNA HELICASE SRS2"/>
    <property type="match status" value="1"/>
</dbReference>
<dbReference type="SUPFAM" id="SSF52540">
    <property type="entry name" value="P-loop containing nucleoside triphosphate hydrolases"/>
    <property type="match status" value="1"/>
</dbReference>
<evidence type="ECO:0000256" key="11">
    <source>
        <dbReference type="PROSITE-ProRule" id="PRU00560"/>
    </source>
</evidence>
<keyword evidence="16" id="KW-1185">Reference proteome</keyword>
<evidence type="ECO:0000313" key="15">
    <source>
        <dbReference type="EMBL" id="MDW0110196.1"/>
    </source>
</evidence>
<evidence type="ECO:0000256" key="5">
    <source>
        <dbReference type="ARBA" id="ARBA00022840"/>
    </source>
</evidence>
<dbReference type="GO" id="GO:0016787">
    <property type="term" value="F:hydrolase activity"/>
    <property type="evidence" value="ECO:0007669"/>
    <property type="project" value="UniProtKB-KW"/>
</dbReference>
<evidence type="ECO:0000313" key="16">
    <source>
        <dbReference type="Proteomes" id="UP001280629"/>
    </source>
</evidence>
<keyword evidence="3 11" id="KW-0378">Hydrolase</keyword>
<feature type="binding site" evidence="11">
    <location>
        <begin position="35"/>
        <end position="42"/>
    </location>
    <ligand>
        <name>ATP</name>
        <dbReference type="ChEBI" id="CHEBI:30616"/>
    </ligand>
</feature>
<keyword evidence="7" id="KW-0413">Isomerase</keyword>
<protein>
    <recommendedName>
        <fullName evidence="9">DNA 3'-5' helicase</fullName>
        <ecNumber evidence="9">5.6.2.4</ecNumber>
    </recommendedName>
</protein>
<keyword evidence="5 11" id="KW-0067">ATP-binding</keyword>
<dbReference type="GO" id="GO:0004386">
    <property type="term" value="F:helicase activity"/>
    <property type="evidence" value="ECO:0007669"/>
    <property type="project" value="UniProtKB-KW"/>
</dbReference>